<name>A0AAD5XQB8_9FUNG</name>
<reference evidence="1" key="1">
    <citation type="submission" date="2020-05" db="EMBL/GenBank/DDBJ databases">
        <title>Phylogenomic resolution of chytrid fungi.</title>
        <authorList>
            <person name="Stajich J.E."/>
            <person name="Amses K."/>
            <person name="Simmons R."/>
            <person name="Seto K."/>
            <person name="Myers J."/>
            <person name="Bonds A."/>
            <person name="Quandt C.A."/>
            <person name="Barry K."/>
            <person name="Liu P."/>
            <person name="Grigoriev I."/>
            <person name="Longcore J.E."/>
            <person name="James T.Y."/>
        </authorList>
    </citation>
    <scope>NUCLEOTIDE SEQUENCE</scope>
    <source>
        <strain evidence="1">JEL0379</strain>
    </source>
</reference>
<accession>A0AAD5XQB8</accession>
<evidence type="ECO:0000313" key="1">
    <source>
        <dbReference type="EMBL" id="KAJ3176877.1"/>
    </source>
</evidence>
<evidence type="ECO:0000313" key="2">
    <source>
        <dbReference type="Proteomes" id="UP001212152"/>
    </source>
</evidence>
<proteinExistence type="predicted"/>
<dbReference type="AlphaFoldDB" id="A0AAD5XQB8"/>
<gene>
    <name evidence="1" type="ORF">HDU87_004809</name>
</gene>
<sequence>MSVCTQRFGNRTGILRQNVPKVDSVLHNAQEDLDEQEKRKPDGEAHVKLVAKTLSWRGTSLVTANQERL</sequence>
<dbReference type="Proteomes" id="UP001212152">
    <property type="component" value="Unassembled WGS sequence"/>
</dbReference>
<dbReference type="EMBL" id="JADGJQ010000037">
    <property type="protein sequence ID" value="KAJ3176877.1"/>
    <property type="molecule type" value="Genomic_DNA"/>
</dbReference>
<protein>
    <submittedName>
        <fullName evidence="1">Uncharacterized protein</fullName>
    </submittedName>
</protein>
<organism evidence="1 2">
    <name type="scientific">Geranomyces variabilis</name>
    <dbReference type="NCBI Taxonomy" id="109894"/>
    <lineage>
        <taxon>Eukaryota</taxon>
        <taxon>Fungi</taxon>
        <taxon>Fungi incertae sedis</taxon>
        <taxon>Chytridiomycota</taxon>
        <taxon>Chytridiomycota incertae sedis</taxon>
        <taxon>Chytridiomycetes</taxon>
        <taxon>Spizellomycetales</taxon>
        <taxon>Powellomycetaceae</taxon>
        <taxon>Geranomyces</taxon>
    </lineage>
</organism>
<comment type="caution">
    <text evidence="1">The sequence shown here is derived from an EMBL/GenBank/DDBJ whole genome shotgun (WGS) entry which is preliminary data.</text>
</comment>
<keyword evidence="2" id="KW-1185">Reference proteome</keyword>